<dbReference type="OrthoDB" id="309640at2759"/>
<evidence type="ECO:0000313" key="1">
    <source>
        <dbReference type="EMBL" id="KAF2140098.1"/>
    </source>
</evidence>
<name>A0A6A6B960_9PEZI</name>
<protein>
    <submittedName>
        <fullName evidence="1">Uncharacterized protein</fullName>
    </submittedName>
</protein>
<dbReference type="GeneID" id="54304406"/>
<proteinExistence type="predicted"/>
<keyword evidence="2" id="KW-1185">Reference proteome</keyword>
<dbReference type="AlphaFoldDB" id="A0A6A6B960"/>
<sequence>MFANDYFNFEIPQAEKKTIIPTLRKHLSREAAAIVGFIADGGPKGKKGWEELFFEPELRRGLVIAIIGFVLQEHVFGSLCFGATEEQIAELHEDEIEQRDDEHDGFSRTAERAKKIRQFIEASERKTGRDSLEVRTYTLNFRSESVTLAWQIYALLWPILALSTTYRNLPVPEAFRRTSVGSVEDDEGLSDEAEVQYDIFSHLYKIVTLAARMHLRMRLDGDTIYHCGGVYKDQLYTPQTMIAFNEKTMNRTKEYAEEKDQEQLDEEFKLKAVRVVCWGVWSAYKKGGWMEDEKDMGIREFQVAKSLVVLRWTQGEENPSKYVPFSAVWGKGKKV</sequence>
<dbReference type="Proteomes" id="UP000799438">
    <property type="component" value="Unassembled WGS sequence"/>
</dbReference>
<gene>
    <name evidence="1" type="ORF">K452DRAFT_60798</name>
</gene>
<reference evidence="1" key="1">
    <citation type="journal article" date="2020" name="Stud. Mycol.">
        <title>101 Dothideomycetes genomes: a test case for predicting lifestyles and emergence of pathogens.</title>
        <authorList>
            <person name="Haridas S."/>
            <person name="Albert R."/>
            <person name="Binder M."/>
            <person name="Bloem J."/>
            <person name="Labutti K."/>
            <person name="Salamov A."/>
            <person name="Andreopoulos B."/>
            <person name="Baker S."/>
            <person name="Barry K."/>
            <person name="Bills G."/>
            <person name="Bluhm B."/>
            <person name="Cannon C."/>
            <person name="Castanera R."/>
            <person name="Culley D."/>
            <person name="Daum C."/>
            <person name="Ezra D."/>
            <person name="Gonzalez J."/>
            <person name="Henrissat B."/>
            <person name="Kuo A."/>
            <person name="Liang C."/>
            <person name="Lipzen A."/>
            <person name="Lutzoni F."/>
            <person name="Magnuson J."/>
            <person name="Mondo S."/>
            <person name="Nolan M."/>
            <person name="Ohm R."/>
            <person name="Pangilinan J."/>
            <person name="Park H.-J."/>
            <person name="Ramirez L."/>
            <person name="Alfaro M."/>
            <person name="Sun H."/>
            <person name="Tritt A."/>
            <person name="Yoshinaga Y."/>
            <person name="Zwiers L.-H."/>
            <person name="Turgeon B."/>
            <person name="Goodwin S."/>
            <person name="Spatafora J."/>
            <person name="Crous P."/>
            <person name="Grigoriev I."/>
        </authorList>
    </citation>
    <scope>NUCLEOTIDE SEQUENCE</scope>
    <source>
        <strain evidence="1">CBS 121167</strain>
    </source>
</reference>
<evidence type="ECO:0000313" key="2">
    <source>
        <dbReference type="Proteomes" id="UP000799438"/>
    </source>
</evidence>
<dbReference type="EMBL" id="ML995491">
    <property type="protein sequence ID" value="KAF2140098.1"/>
    <property type="molecule type" value="Genomic_DNA"/>
</dbReference>
<organism evidence="1 2">
    <name type="scientific">Aplosporella prunicola CBS 121167</name>
    <dbReference type="NCBI Taxonomy" id="1176127"/>
    <lineage>
        <taxon>Eukaryota</taxon>
        <taxon>Fungi</taxon>
        <taxon>Dikarya</taxon>
        <taxon>Ascomycota</taxon>
        <taxon>Pezizomycotina</taxon>
        <taxon>Dothideomycetes</taxon>
        <taxon>Dothideomycetes incertae sedis</taxon>
        <taxon>Botryosphaeriales</taxon>
        <taxon>Aplosporellaceae</taxon>
        <taxon>Aplosporella</taxon>
    </lineage>
</organism>
<dbReference type="RefSeq" id="XP_033395811.1">
    <property type="nucleotide sequence ID" value="XM_033546899.1"/>
</dbReference>
<accession>A0A6A6B960</accession>